<accession>A0AAN6PQ29</accession>
<evidence type="ECO:0000313" key="1">
    <source>
        <dbReference type="EMBL" id="KAK4044877.1"/>
    </source>
</evidence>
<name>A0AAN6PQ29_9PEZI</name>
<evidence type="ECO:0000313" key="2">
    <source>
        <dbReference type="Proteomes" id="UP001303115"/>
    </source>
</evidence>
<comment type="caution">
    <text evidence="1">The sequence shown here is derived from an EMBL/GenBank/DDBJ whole genome shotgun (WGS) entry which is preliminary data.</text>
</comment>
<proteinExistence type="predicted"/>
<dbReference type="EMBL" id="MU854316">
    <property type="protein sequence ID" value="KAK4044877.1"/>
    <property type="molecule type" value="Genomic_DNA"/>
</dbReference>
<keyword evidence="2" id="KW-1185">Reference proteome</keyword>
<dbReference type="Proteomes" id="UP001303115">
    <property type="component" value="Unassembled WGS sequence"/>
</dbReference>
<reference evidence="2" key="1">
    <citation type="journal article" date="2023" name="Mol. Phylogenet. Evol.">
        <title>Genome-scale phylogeny and comparative genomics of the fungal order Sordariales.</title>
        <authorList>
            <person name="Hensen N."/>
            <person name="Bonometti L."/>
            <person name="Westerberg I."/>
            <person name="Brannstrom I.O."/>
            <person name="Guillou S."/>
            <person name="Cros-Aarteil S."/>
            <person name="Calhoun S."/>
            <person name="Haridas S."/>
            <person name="Kuo A."/>
            <person name="Mondo S."/>
            <person name="Pangilinan J."/>
            <person name="Riley R."/>
            <person name="LaButti K."/>
            <person name="Andreopoulos B."/>
            <person name="Lipzen A."/>
            <person name="Chen C."/>
            <person name="Yan M."/>
            <person name="Daum C."/>
            <person name="Ng V."/>
            <person name="Clum A."/>
            <person name="Steindorff A."/>
            <person name="Ohm R.A."/>
            <person name="Martin F."/>
            <person name="Silar P."/>
            <person name="Natvig D.O."/>
            <person name="Lalanne C."/>
            <person name="Gautier V."/>
            <person name="Ament-Velasquez S.L."/>
            <person name="Kruys A."/>
            <person name="Hutchinson M.I."/>
            <person name="Powell A.J."/>
            <person name="Barry K."/>
            <person name="Miller A.N."/>
            <person name="Grigoriev I.V."/>
            <person name="Debuchy R."/>
            <person name="Gladieux P."/>
            <person name="Hiltunen Thoren M."/>
            <person name="Johannesson H."/>
        </authorList>
    </citation>
    <scope>NUCLEOTIDE SEQUENCE [LARGE SCALE GENOMIC DNA]</scope>
    <source>
        <strain evidence="2">CBS 284.82</strain>
    </source>
</reference>
<gene>
    <name evidence="1" type="ORF">C8A01DRAFT_42487</name>
</gene>
<sequence>MAAPPPSDDSTIKQFVHRRIPAPALATPTRDAMASACTNGMPASKQHPAGYPINNYTVVTPGDNTWTSYAVRQDWFGDHFISGPHVMSFTHKSDPYGPFKCQYTCNADASCNAYFVWYENVGTSDEHLNCVLFDAVIPPSVFIETKGTIAAGAYDRLCDHSS</sequence>
<organism evidence="1 2">
    <name type="scientific">Parachaetomium inaequale</name>
    <dbReference type="NCBI Taxonomy" id="2588326"/>
    <lineage>
        <taxon>Eukaryota</taxon>
        <taxon>Fungi</taxon>
        <taxon>Dikarya</taxon>
        <taxon>Ascomycota</taxon>
        <taxon>Pezizomycotina</taxon>
        <taxon>Sordariomycetes</taxon>
        <taxon>Sordariomycetidae</taxon>
        <taxon>Sordariales</taxon>
        <taxon>Chaetomiaceae</taxon>
        <taxon>Parachaetomium</taxon>
    </lineage>
</organism>
<protein>
    <submittedName>
        <fullName evidence="1">Uncharacterized protein</fullName>
    </submittedName>
</protein>
<dbReference type="AlphaFoldDB" id="A0AAN6PQ29"/>